<dbReference type="SMART" id="SM00220">
    <property type="entry name" value="S_TKc"/>
    <property type="match status" value="1"/>
</dbReference>
<dbReference type="AlphaFoldDB" id="A0A8B8F614"/>
<name>A0A8B8F614_9HEMI</name>
<dbReference type="Gene3D" id="1.10.510.10">
    <property type="entry name" value="Transferase(Phosphotransferase) domain 1"/>
    <property type="match status" value="1"/>
</dbReference>
<evidence type="ECO:0000256" key="1">
    <source>
        <dbReference type="ARBA" id="ARBA00022741"/>
    </source>
</evidence>
<dbReference type="InterPro" id="IPR000719">
    <property type="entry name" value="Prot_kinase_dom"/>
</dbReference>
<evidence type="ECO:0000256" key="2">
    <source>
        <dbReference type="ARBA" id="ARBA00022840"/>
    </source>
</evidence>
<dbReference type="GO" id="GO:0000226">
    <property type="term" value="P:microtubule cytoskeleton organization"/>
    <property type="evidence" value="ECO:0007669"/>
    <property type="project" value="TreeGrafter"/>
</dbReference>
<dbReference type="SUPFAM" id="SSF56112">
    <property type="entry name" value="Protein kinase-like (PK-like)"/>
    <property type="match status" value="1"/>
</dbReference>
<dbReference type="GO" id="GO:0050321">
    <property type="term" value="F:tau-protein kinase activity"/>
    <property type="evidence" value="ECO:0007669"/>
    <property type="project" value="TreeGrafter"/>
</dbReference>
<dbReference type="GO" id="GO:0005524">
    <property type="term" value="F:ATP binding"/>
    <property type="evidence" value="ECO:0007669"/>
    <property type="project" value="UniProtKB-KW"/>
</dbReference>
<accession>A0A8B8F614</accession>
<dbReference type="Pfam" id="PF00069">
    <property type="entry name" value="Pkinase"/>
    <property type="match status" value="1"/>
</dbReference>
<keyword evidence="2" id="KW-0067">ATP-binding</keyword>
<dbReference type="GO" id="GO:0035556">
    <property type="term" value="P:intracellular signal transduction"/>
    <property type="evidence" value="ECO:0007669"/>
    <property type="project" value="TreeGrafter"/>
</dbReference>
<organism evidence="4 5">
    <name type="scientific">Sipha flava</name>
    <name type="common">yellow sugarcane aphid</name>
    <dbReference type="NCBI Taxonomy" id="143950"/>
    <lineage>
        <taxon>Eukaryota</taxon>
        <taxon>Metazoa</taxon>
        <taxon>Ecdysozoa</taxon>
        <taxon>Arthropoda</taxon>
        <taxon>Hexapoda</taxon>
        <taxon>Insecta</taxon>
        <taxon>Pterygota</taxon>
        <taxon>Neoptera</taxon>
        <taxon>Paraneoptera</taxon>
        <taxon>Hemiptera</taxon>
        <taxon>Sternorrhyncha</taxon>
        <taxon>Aphidomorpha</taxon>
        <taxon>Aphidoidea</taxon>
        <taxon>Aphididae</taxon>
        <taxon>Sipha</taxon>
    </lineage>
</organism>
<feature type="domain" description="Protein kinase" evidence="3">
    <location>
        <begin position="23"/>
        <end position="296"/>
    </location>
</feature>
<dbReference type="InterPro" id="IPR011009">
    <property type="entry name" value="Kinase-like_dom_sf"/>
</dbReference>
<sequence length="461" mass="53648">MYGDYVLEDNKPIQPKALVKRGYTVAERIGQGGYRLILTARSARHHSRMAIKVIERCSSDSDLQKAIESEKLFADMFDHPYINVYHEIIETSRRVYMIMDYYPDGTLLDYFKEVNYTPEPVAYEWFAQLCSALEYVHGRGFAHRDVKMENVLLDRQGNIRLADFGMCVAVMEPNVSPDDDRERVASRRPVNLTACGTVMYMSPEQLSRVPYNAQLADVWAAGVLLFCLVVGRFPFPYPTGVRDVRPLILKCQRDGYAFEPHEKIRLSIECQSIFGKIFVDESQREEIKNLKKDKWMVKGTQNNENYGQLFNDDHMLKEDVNICLLSYMTYFYDERINKLVSYHKLHVESTNNDEKSVNRFISVYNDDVDDTTKYELVHFKQFWDQLKPTFDGSDVLKIFEWMTECNIINIFPSIHIALRIYLTVPVANCTAESIFEVENDVLQNLSFDKTLKIFATQKART</sequence>
<dbReference type="OrthoDB" id="122279at2759"/>
<evidence type="ECO:0000313" key="4">
    <source>
        <dbReference type="Proteomes" id="UP000694846"/>
    </source>
</evidence>
<dbReference type="PANTHER" id="PTHR24346:SF42">
    <property type="entry name" value="SERINE_THREONINE-PROTEIN KINASE SIK3"/>
    <property type="match status" value="1"/>
</dbReference>
<evidence type="ECO:0000313" key="5">
    <source>
        <dbReference type="RefSeq" id="XP_025406066.1"/>
    </source>
</evidence>
<reference evidence="5" key="1">
    <citation type="submission" date="2025-08" db="UniProtKB">
        <authorList>
            <consortium name="RefSeq"/>
        </authorList>
    </citation>
    <scope>IDENTIFICATION</scope>
    <source>
        <tissue evidence="5">Whole body</tissue>
    </source>
</reference>
<dbReference type="PROSITE" id="PS50011">
    <property type="entry name" value="PROTEIN_KINASE_DOM"/>
    <property type="match status" value="1"/>
</dbReference>
<dbReference type="PANTHER" id="PTHR24346">
    <property type="entry name" value="MAP/MICROTUBULE AFFINITY-REGULATING KINASE"/>
    <property type="match status" value="1"/>
</dbReference>
<dbReference type="InterPro" id="IPR008271">
    <property type="entry name" value="Ser/Thr_kinase_AS"/>
</dbReference>
<dbReference type="GeneID" id="112680244"/>
<dbReference type="GO" id="GO:0005737">
    <property type="term" value="C:cytoplasm"/>
    <property type="evidence" value="ECO:0007669"/>
    <property type="project" value="TreeGrafter"/>
</dbReference>
<evidence type="ECO:0000259" key="3">
    <source>
        <dbReference type="PROSITE" id="PS50011"/>
    </source>
</evidence>
<dbReference type="RefSeq" id="XP_025406066.1">
    <property type="nucleotide sequence ID" value="XM_025550281.1"/>
</dbReference>
<keyword evidence="1" id="KW-0547">Nucleotide-binding</keyword>
<protein>
    <submittedName>
        <fullName evidence="5">Testis-specific serine/threonine-protein kinase 4-like</fullName>
    </submittedName>
</protein>
<keyword evidence="4" id="KW-1185">Reference proteome</keyword>
<dbReference type="Proteomes" id="UP000694846">
    <property type="component" value="Unplaced"/>
</dbReference>
<proteinExistence type="predicted"/>
<gene>
    <name evidence="5" type="primary">LOC112680244</name>
</gene>
<dbReference type="PROSITE" id="PS00108">
    <property type="entry name" value="PROTEIN_KINASE_ST"/>
    <property type="match status" value="1"/>
</dbReference>
<dbReference type="FunFam" id="1.10.510.10:FF:000571">
    <property type="entry name" value="Maternal embryonic leucine zipper kinase"/>
    <property type="match status" value="1"/>
</dbReference>